<sequence>MPTELEELIFYWKDNYYRFIEGKDRPDPEHIRQTIERLEELKKIKESK</sequence>
<protein>
    <submittedName>
        <fullName evidence="1">Uncharacterized protein</fullName>
    </submittedName>
</protein>
<gene>
    <name evidence="1" type="ORF">S12H4_01494</name>
</gene>
<dbReference type="EMBL" id="BARW01000302">
    <property type="protein sequence ID" value="GAI62392.1"/>
    <property type="molecule type" value="Genomic_DNA"/>
</dbReference>
<accession>X1Q1G9</accession>
<reference evidence="1" key="1">
    <citation type="journal article" date="2014" name="Front. Microbiol.">
        <title>High frequency of phylogenetically diverse reductive dehalogenase-homologous genes in deep subseafloor sedimentary metagenomes.</title>
        <authorList>
            <person name="Kawai M."/>
            <person name="Futagami T."/>
            <person name="Toyoda A."/>
            <person name="Takaki Y."/>
            <person name="Nishi S."/>
            <person name="Hori S."/>
            <person name="Arai W."/>
            <person name="Tsubouchi T."/>
            <person name="Morono Y."/>
            <person name="Uchiyama I."/>
            <person name="Ito T."/>
            <person name="Fujiyama A."/>
            <person name="Inagaki F."/>
            <person name="Takami H."/>
        </authorList>
    </citation>
    <scope>NUCLEOTIDE SEQUENCE</scope>
    <source>
        <strain evidence="1">Expedition CK06-06</strain>
    </source>
</reference>
<evidence type="ECO:0000313" key="1">
    <source>
        <dbReference type="EMBL" id="GAI62392.1"/>
    </source>
</evidence>
<proteinExistence type="predicted"/>
<name>X1Q1G9_9ZZZZ</name>
<dbReference type="AlphaFoldDB" id="X1Q1G9"/>
<organism evidence="1">
    <name type="scientific">marine sediment metagenome</name>
    <dbReference type="NCBI Taxonomy" id="412755"/>
    <lineage>
        <taxon>unclassified sequences</taxon>
        <taxon>metagenomes</taxon>
        <taxon>ecological metagenomes</taxon>
    </lineage>
</organism>
<comment type="caution">
    <text evidence="1">The sequence shown here is derived from an EMBL/GenBank/DDBJ whole genome shotgun (WGS) entry which is preliminary data.</text>
</comment>